<proteinExistence type="predicted"/>
<dbReference type="AlphaFoldDB" id="G2P502"/>
<accession>G2P502</accession>
<dbReference type="Proteomes" id="UP000008703">
    <property type="component" value="Chromosome"/>
</dbReference>
<gene>
    <name evidence="1" type="ORF">Strvi_4580</name>
</gene>
<protein>
    <submittedName>
        <fullName evidence="1">Uncharacterized protein</fullName>
    </submittedName>
</protein>
<sequence length="52" mass="5690">MGPANLRPGEWFEPILPTRLALVLQLRFSMCPGHRACFESSELTLNQGGCGS</sequence>
<dbReference type="HOGENOM" id="CLU_3085445_0_0_11"/>
<reference evidence="1" key="1">
    <citation type="submission" date="2011-08" db="EMBL/GenBank/DDBJ databases">
        <title>Complete sequence of chromosome of Streptomyces violaceusniger Tu 4113.</title>
        <authorList>
            <consortium name="US DOE Joint Genome Institute"/>
            <person name="Lucas S."/>
            <person name="Han J."/>
            <person name="Lapidus A."/>
            <person name="Cheng J.-F."/>
            <person name="Goodwin L."/>
            <person name="Pitluck S."/>
            <person name="Peters L."/>
            <person name="Ivanova N."/>
            <person name="Daligault H."/>
            <person name="Detter J.C."/>
            <person name="Han C."/>
            <person name="Tapia R."/>
            <person name="Land M."/>
            <person name="Hauser L."/>
            <person name="Kyrpides N."/>
            <person name="Ivanova N."/>
            <person name="Pagani I."/>
            <person name="Hagen A."/>
            <person name="Katz L."/>
            <person name="Fiedler H.-P."/>
            <person name="Keasling J."/>
            <person name="Fortman J."/>
            <person name="Woyke T."/>
        </authorList>
    </citation>
    <scope>NUCLEOTIDE SEQUENCE [LARGE SCALE GENOMIC DNA]</scope>
    <source>
        <strain evidence="1">Tu 4113</strain>
    </source>
</reference>
<dbReference type="EMBL" id="CP002994">
    <property type="protein sequence ID" value="AEM84179.1"/>
    <property type="molecule type" value="Genomic_DNA"/>
</dbReference>
<keyword evidence="2" id="KW-1185">Reference proteome</keyword>
<dbReference type="KEGG" id="svl:Strvi_4580"/>
<evidence type="ECO:0000313" key="2">
    <source>
        <dbReference type="Proteomes" id="UP000008703"/>
    </source>
</evidence>
<name>G2P502_STRV4</name>
<evidence type="ECO:0000313" key="1">
    <source>
        <dbReference type="EMBL" id="AEM84179.1"/>
    </source>
</evidence>
<organism evidence="1 2">
    <name type="scientific">Streptomyces violaceusniger (strain Tu 4113)</name>
    <dbReference type="NCBI Taxonomy" id="653045"/>
    <lineage>
        <taxon>Bacteria</taxon>
        <taxon>Bacillati</taxon>
        <taxon>Actinomycetota</taxon>
        <taxon>Actinomycetes</taxon>
        <taxon>Kitasatosporales</taxon>
        <taxon>Streptomycetaceae</taxon>
        <taxon>Streptomyces</taxon>
        <taxon>Streptomyces violaceusniger group</taxon>
    </lineage>
</organism>